<proteinExistence type="predicted"/>
<evidence type="ECO:0000313" key="2">
    <source>
        <dbReference type="EMBL" id="MDZ5713764.1"/>
    </source>
</evidence>
<name>A0ABU5KR98_9BACL</name>
<organism evidence="2 3">
    <name type="scientific">Jeotgalibacillus haloalkalitolerans</name>
    <dbReference type="NCBI Taxonomy" id="3104292"/>
    <lineage>
        <taxon>Bacteria</taxon>
        <taxon>Bacillati</taxon>
        <taxon>Bacillota</taxon>
        <taxon>Bacilli</taxon>
        <taxon>Bacillales</taxon>
        <taxon>Caryophanaceae</taxon>
        <taxon>Jeotgalibacillus</taxon>
    </lineage>
</organism>
<accession>A0ABU5KR98</accession>
<gene>
    <name evidence="2" type="ORF">UFB30_16140</name>
</gene>
<evidence type="ECO:0008006" key="4">
    <source>
        <dbReference type="Google" id="ProtNLM"/>
    </source>
</evidence>
<evidence type="ECO:0000313" key="3">
    <source>
        <dbReference type="Proteomes" id="UP001292084"/>
    </source>
</evidence>
<keyword evidence="3" id="KW-1185">Reference proteome</keyword>
<reference evidence="2 3" key="1">
    <citation type="submission" date="2023-12" db="EMBL/GenBank/DDBJ databases">
        <title>Jeotgalibacillus haloalkaliphilus sp. nov., a novel salt-tolerant bacteria, isolated from the estuary of the Fenhe River into the Yellow River.</title>
        <authorList>
            <person name="Li Y."/>
        </authorList>
    </citation>
    <scope>NUCLEOTIDE SEQUENCE [LARGE SCALE GENOMIC DNA]</scope>
    <source>
        <strain evidence="2 3">HH7-29</strain>
    </source>
</reference>
<comment type="caution">
    <text evidence="2">The sequence shown here is derived from an EMBL/GenBank/DDBJ whole genome shotgun (WGS) entry which is preliminary data.</text>
</comment>
<dbReference type="RefSeq" id="WP_322422696.1">
    <property type="nucleotide sequence ID" value="NZ_JAXQNN010000009.1"/>
</dbReference>
<protein>
    <recommendedName>
        <fullName evidence="4">Tumour necrosis factor receptor superfamily member 19</fullName>
    </recommendedName>
</protein>
<dbReference type="EMBL" id="JAXQNN010000009">
    <property type="protein sequence ID" value="MDZ5713764.1"/>
    <property type="molecule type" value="Genomic_DNA"/>
</dbReference>
<dbReference type="Proteomes" id="UP001292084">
    <property type="component" value="Unassembled WGS sequence"/>
</dbReference>
<feature type="region of interest" description="Disordered" evidence="1">
    <location>
        <begin position="34"/>
        <end position="56"/>
    </location>
</feature>
<sequence length="56" mass="6472">MWWMIILLILTVIVSVGMVSDGNRKRKGLAVYSDVREPEEAPSEPKLEDERRSTRL</sequence>
<evidence type="ECO:0000256" key="1">
    <source>
        <dbReference type="SAM" id="MobiDB-lite"/>
    </source>
</evidence>